<gene>
    <name evidence="3" type="ORF">SAMN05216366_11654</name>
</gene>
<dbReference type="InterPro" id="IPR036709">
    <property type="entry name" value="Autotransporte_beta_dom_sf"/>
</dbReference>
<feature type="region of interest" description="Disordered" evidence="1">
    <location>
        <begin position="1136"/>
        <end position="1158"/>
    </location>
</feature>
<protein>
    <recommendedName>
        <fullName evidence="2">Autotransporter domain-containing protein</fullName>
    </recommendedName>
</protein>
<evidence type="ECO:0000313" key="4">
    <source>
        <dbReference type="Proteomes" id="UP000182412"/>
    </source>
</evidence>
<dbReference type="Proteomes" id="UP000182412">
    <property type="component" value="Unassembled WGS sequence"/>
</dbReference>
<evidence type="ECO:0000259" key="2">
    <source>
        <dbReference type="PROSITE" id="PS51208"/>
    </source>
</evidence>
<name>A0A1H0SCP2_SELRU</name>
<feature type="domain" description="Autotransporter" evidence="2">
    <location>
        <begin position="1688"/>
        <end position="1953"/>
    </location>
</feature>
<dbReference type="InterPro" id="IPR030930">
    <property type="entry name" value="AIDA"/>
</dbReference>
<sequence length="1953" mass="200007">MKGKPTQEIIRPAAYDSEAASHSGIMQRLSGGGHLYVQTAAALTAVCSVQGAMLPMQVAQAETLPDGQDSLTLDSTTSQTENTITVNSGGTLNVNSGGTASNTTVSSGGTLNVSGGTLVNTIINENPWIQGYGYLVSVRAGTLTSTTINSGGEVYANISETNSGTLTSTTINSGGRLVVSGGTLNGVNLSGGTLTFYGCTISGTIQGYGALNKTLWSSGGTLIVSGGNITMSGGYNYKPDRVIIEDNLRISGQLTSFMAGEISLKAVDATTPVLYFTANSRGVSGGIITFDKLNVTNFNAGTATSGTLIAVDNNINDNSGATLTSGTTNATLTAANPSYSFLTGEATPYTPSTAPALTLMTADATTFTLVNNGTTESPKLNRLDFSIGPQVSQATFSGTVAWNPASAYYTNSGGSFANTTSLDLSNLQLDFTSATTAEALGSGTTMTLLGGGNIAGTITQPTAINSATYAGTNADYTANLSGEGSLSEGNLIYGLTGATVTGVKLKQVSDNADVLPTGWAAGNTTIDVDTSHLTLPTNLAAGTTKDIFSLEGASYNLTGSNVFDTATTPLSTGENGVTLSGTKTGGGVRTKANATSTLEYVAPADKINQATIGEITWANSGTVLDASSSANNFASLTADKVDTTGFKITNPTAATADTTMTLLAGNDTLADFDPVSRSTRYTTTPTSLLSIENLINGSLFAKSGNISFTITSNQADKAVLDGTINWNPTAVYYTHDNNAFAENATLDLTKLKLDFTSATTAEALSTGTAMTLIGGGKVSGTITQPENNTFAVTYQGNNATYNANLSGSASLTDHNLLYTLTDATVTGIQLNKVTDTADTLPNGWTVGNTAIDVDTSNLTLPTNLAAGTTKDIFSVEGASYNLTGSNVFDTATTPLSTGENGVALKGTKTGGGVRTKANATSTLEYVAPADNINQAAISEITWANNGTLLDASGSSNNFAGLTASSIDLSSLKLTNPQEAASGSAMTLIAANNTLTDFAAVAHSMSYTTTPVSGVNVNATITGQVSAANAAVRYAITGNQATQLTFGTVEWKNSGALLDHNTTMQNVDFSTAKVSTDNISFTGVNALNTNDSMTLVQNFGTASGVISGTAYTLGDKTGEGHAYLKNNNLLYLITQGTTQNGSGNEPGNEPGNISKDDAIKENGTATNQTIEGDVSGGTAQNNGVAQHNVAAVTGSTVTKDVYGATSVKGATTDNTAQVADSQVNGNVYGTYSDSGTAIGNTTTINQSTVSGDVAGAYSKSGTVSNGNTATVKDTAVSGNVYGGKSDNGEVNLSTTAISGGSVTQAVYGGYSETGDTSQNKVEVTDNAQITGNIYGGFTETGNTEANTVEIKGNATLDAYVYGGKSLSGTSRNNAAHVEDATIVGIIGGGCDEADGNTASFAAGTATNNIYGANATTTAKDNTVNITGGTVQGSVYGVYAGKTVTGNTVNLSGGTILGNSVTDTTNEVALSLAGGIYGGYVGDTSGTVDNNTVNLYGTSDISSAALYGANLSTATGNVLNIGFADSAANTFTPWTGGGQKVADIANFNTINFQTVPWSTTTPAVTISNGTNSNLANTKISAANVYFTGDTTLTTGSKMTLLDESKVAADKQLQAGNLTTASTYTVGTGLQGSGTLSLDDTGNVIYTVESVGVSEQAHNVLMGQTAVLSNLVVSNDYMEDTLEGLAIEQNKGQEGLAIYANMGGGTMRQHTGSYINSNSWNGVLGLGTKHGLPQGSIEYGAFVEHGYAKYSTHNGAHYGNGTTKYTGGGILAKWTTKNDLYLEGSVKSGRVKDNASGFLQDALGNTYGYNTRSEYHGAHLGIGKVFKYHNDAQLDVYGKYFYTLKKGTSFDAGGHYDLDNVKSSLMRIGARYTKHGRNFDYYAGLAYEHEFDGQARGTYNGLAIRSADVKGGSARLELGAKLTPNERSPWGLDINLTGYAGQKRGLSGSVSAVFQF</sequence>
<dbReference type="RefSeq" id="WP_074572366.1">
    <property type="nucleotide sequence ID" value="NZ_FNJQ01000016.1"/>
</dbReference>
<dbReference type="NCBIfam" id="TIGR04415">
    <property type="entry name" value="O_hepto_targRPT"/>
    <property type="match status" value="1"/>
</dbReference>
<accession>A0A1H0SCP2</accession>
<reference evidence="3 4" key="1">
    <citation type="submission" date="2016-10" db="EMBL/GenBank/DDBJ databases">
        <authorList>
            <person name="de Groot N.N."/>
        </authorList>
    </citation>
    <scope>NUCLEOTIDE SEQUENCE [LARGE SCALE GENOMIC DNA]</scope>
    <source>
        <strain evidence="3 4">S137</strain>
    </source>
</reference>
<dbReference type="InterPro" id="IPR012332">
    <property type="entry name" value="Autotransporter_pectin_lyase_C"/>
</dbReference>
<evidence type="ECO:0000256" key="1">
    <source>
        <dbReference type="SAM" id="MobiDB-lite"/>
    </source>
</evidence>
<dbReference type="InterPro" id="IPR005546">
    <property type="entry name" value="Autotransporte_beta"/>
</dbReference>
<dbReference type="SUPFAM" id="SSF103515">
    <property type="entry name" value="Autotransporter"/>
    <property type="match status" value="1"/>
</dbReference>
<dbReference type="OrthoDB" id="1666947at2"/>
<dbReference type="EMBL" id="FNJQ01000016">
    <property type="protein sequence ID" value="SDP38936.1"/>
    <property type="molecule type" value="Genomic_DNA"/>
</dbReference>
<dbReference type="PROSITE" id="PS51208">
    <property type="entry name" value="AUTOTRANSPORTER"/>
    <property type="match status" value="1"/>
</dbReference>
<proteinExistence type="predicted"/>
<evidence type="ECO:0000313" key="3">
    <source>
        <dbReference type="EMBL" id="SDP38936.1"/>
    </source>
</evidence>
<organism evidence="3 4">
    <name type="scientific">Selenomonas ruminantium</name>
    <dbReference type="NCBI Taxonomy" id="971"/>
    <lineage>
        <taxon>Bacteria</taxon>
        <taxon>Bacillati</taxon>
        <taxon>Bacillota</taxon>
        <taxon>Negativicutes</taxon>
        <taxon>Selenomonadales</taxon>
        <taxon>Selenomonadaceae</taxon>
        <taxon>Selenomonas</taxon>
    </lineage>
</organism>
<dbReference type="Gene3D" id="2.160.20.20">
    <property type="match status" value="1"/>
</dbReference>
<feature type="compositionally biased region" description="Low complexity" evidence="1">
    <location>
        <begin position="1139"/>
        <end position="1151"/>
    </location>
</feature>